<feature type="signal peptide" evidence="1">
    <location>
        <begin position="1"/>
        <end position="17"/>
    </location>
</feature>
<feature type="domain" description="Calcineurin-like phosphoesterase" evidence="2">
    <location>
        <begin position="115"/>
        <end position="306"/>
    </location>
</feature>
<comment type="caution">
    <text evidence="4">The sequence shown here is derived from an EMBL/GenBank/DDBJ whole genome shotgun (WGS) entry which is preliminary data.</text>
</comment>
<evidence type="ECO:0000313" key="5">
    <source>
        <dbReference type="Proteomes" id="UP001156831"/>
    </source>
</evidence>
<dbReference type="PANTHER" id="PTHR43143">
    <property type="entry name" value="METALLOPHOSPHOESTERASE, CALCINEURIN SUPERFAMILY"/>
    <property type="match status" value="1"/>
</dbReference>
<dbReference type="Pfam" id="PF16370">
    <property type="entry name" value="MetallophosC"/>
    <property type="match status" value="1"/>
</dbReference>
<feature type="chain" id="PRO_5045448040" evidence="1">
    <location>
        <begin position="18"/>
        <end position="513"/>
    </location>
</feature>
<dbReference type="SUPFAM" id="SSF56300">
    <property type="entry name" value="Metallo-dependent phosphatases"/>
    <property type="match status" value="1"/>
</dbReference>
<protein>
    <submittedName>
        <fullName evidence="4">Calcineurin-like phosphoesterase family protein</fullName>
    </submittedName>
</protein>
<dbReference type="Gene3D" id="3.60.21.10">
    <property type="match status" value="1"/>
</dbReference>
<evidence type="ECO:0000256" key="1">
    <source>
        <dbReference type="SAM" id="SignalP"/>
    </source>
</evidence>
<dbReference type="EMBL" id="JARXRN010000016">
    <property type="protein sequence ID" value="MDH5829309.1"/>
    <property type="molecule type" value="Genomic_DNA"/>
</dbReference>
<accession>A0ABT6JF68</accession>
<keyword evidence="1" id="KW-0732">Signal</keyword>
<dbReference type="InterPro" id="IPR029052">
    <property type="entry name" value="Metallo-depent_PP-like"/>
</dbReference>
<gene>
    <name evidence="4" type="ORF">QFW80_02080</name>
</gene>
<dbReference type="PANTHER" id="PTHR43143:SF6">
    <property type="entry name" value="BLL3016 PROTEIN"/>
    <property type="match status" value="1"/>
</dbReference>
<dbReference type="Proteomes" id="UP001156831">
    <property type="component" value="Unassembled WGS sequence"/>
</dbReference>
<proteinExistence type="predicted"/>
<organism evidence="4 5">
    <name type="scientific">Luteimonas rhizosphaericola</name>
    <dbReference type="NCBI Taxonomy" id="3042024"/>
    <lineage>
        <taxon>Bacteria</taxon>
        <taxon>Pseudomonadati</taxon>
        <taxon>Pseudomonadota</taxon>
        <taxon>Gammaproteobacteria</taxon>
        <taxon>Lysobacterales</taxon>
        <taxon>Lysobacteraceae</taxon>
        <taxon>Luteimonas</taxon>
    </lineage>
</organism>
<dbReference type="RefSeq" id="WP_280599394.1">
    <property type="nucleotide sequence ID" value="NZ_JARXRN010000016.1"/>
</dbReference>
<dbReference type="InterPro" id="IPR051918">
    <property type="entry name" value="STPP_CPPED1"/>
</dbReference>
<dbReference type="InterPro" id="IPR032288">
    <property type="entry name" value="Metallophos_C"/>
</dbReference>
<reference evidence="4 5" key="1">
    <citation type="submission" date="2023-04" db="EMBL/GenBank/DDBJ databases">
        <title>Luteimonas sp. M1R5S18.</title>
        <authorList>
            <person name="Sun J.-Q."/>
        </authorList>
    </citation>
    <scope>NUCLEOTIDE SEQUENCE [LARGE SCALE GENOMIC DNA]</scope>
    <source>
        <strain evidence="4 5">M1R5S18</strain>
    </source>
</reference>
<keyword evidence="5" id="KW-1185">Reference proteome</keyword>
<dbReference type="Pfam" id="PF00149">
    <property type="entry name" value="Metallophos"/>
    <property type="match status" value="1"/>
</dbReference>
<evidence type="ECO:0000259" key="3">
    <source>
        <dbReference type="Pfam" id="PF16370"/>
    </source>
</evidence>
<feature type="domain" description="Calcineurin-like phosphoesterase C-terminal" evidence="3">
    <location>
        <begin position="326"/>
        <end position="498"/>
    </location>
</feature>
<evidence type="ECO:0000259" key="2">
    <source>
        <dbReference type="Pfam" id="PF00149"/>
    </source>
</evidence>
<name>A0ABT6JF68_9GAMM</name>
<sequence>MWFVALLALCGSGPAVACVQGSVFLDANGDGMRQSTEAGLPRVRVSDGRAIVATDGEGRWRGLAPGTTPRFVIKPAGFAVAPGGDGLPAFWRAGDAHACDFALRPQTRGPGPLKVVVSSDPQAGTPREVGFYGRVVARALRPHRDAALGLTLGDIANDDLSLYPDLIRATASLGVPWLHLPGNHDLDPSASGDEDSLATYRRVFGPDTFAWEEREANFVLLDNVVAQPGGRPAYVGGLREDQFDFLARLLPTLDPHRLLVVAAHIPWFDTAAAGRPPSLRLHDRERLFALLQPFPNVLLLSGHRHAQRMVDHGPGSGWQGGLPLREFNVGAMSGAYWSGIDDDDGIPVSTMADGTPRGFATMQVSHEGGYGLAWHPTARLADDPSRTDAMALHAPKRLRRGAYPAWGAYANVFLGHAGTRVEYRVDDGEWTPMHRTHAPDPRLLVENVRDDLADALRSFDRSPEAEPSTHLWRGALPTHLAPGRHRVEVRSVDEAGRESRASTWYRLEDAPVR</sequence>
<evidence type="ECO:0000313" key="4">
    <source>
        <dbReference type="EMBL" id="MDH5829309.1"/>
    </source>
</evidence>
<dbReference type="InterPro" id="IPR004843">
    <property type="entry name" value="Calcineurin-like_PHP"/>
</dbReference>